<organism evidence="2 3">
    <name type="scientific">Gossypium raimondii</name>
    <name type="common">Peruvian cotton</name>
    <name type="synonym">Gossypium klotzschianum subsp. raimondii</name>
    <dbReference type="NCBI Taxonomy" id="29730"/>
    <lineage>
        <taxon>Eukaryota</taxon>
        <taxon>Viridiplantae</taxon>
        <taxon>Streptophyta</taxon>
        <taxon>Embryophyta</taxon>
        <taxon>Tracheophyta</taxon>
        <taxon>Spermatophyta</taxon>
        <taxon>Magnoliopsida</taxon>
        <taxon>eudicotyledons</taxon>
        <taxon>Gunneridae</taxon>
        <taxon>Pentapetalae</taxon>
        <taxon>rosids</taxon>
        <taxon>malvids</taxon>
        <taxon>Malvales</taxon>
        <taxon>Malvaceae</taxon>
        <taxon>Malvoideae</taxon>
        <taxon>Gossypium</taxon>
    </lineage>
</organism>
<gene>
    <name evidence="2" type="ORF">B456_013G036400</name>
</gene>
<name>A0A0D2VA54_GOSRA</name>
<evidence type="ECO:0000313" key="2">
    <source>
        <dbReference type="EMBL" id="KJB79174.1"/>
    </source>
</evidence>
<dbReference type="Proteomes" id="UP000032304">
    <property type="component" value="Chromosome 13"/>
</dbReference>
<dbReference type="Gramene" id="KJB79174">
    <property type="protein sequence ID" value="KJB79174"/>
    <property type="gene ID" value="B456_013G036400"/>
</dbReference>
<proteinExistence type="predicted"/>
<evidence type="ECO:0000256" key="1">
    <source>
        <dbReference type="SAM" id="MobiDB-lite"/>
    </source>
</evidence>
<protein>
    <submittedName>
        <fullName evidence="2">Uncharacterized protein</fullName>
    </submittedName>
</protein>
<sequence>MNTALPEMLQCSDLTVLERQRDRLKWQEEQFQQQQQQSYFSELSCGAFSSQTNHVQGFQGGFMGGASGDSVLSDMVMARQVKPDPGLESPWPELGKVDMAAMGFGPCGYGNGPSFDMNHAISRTSSCPPAVAATKAVEVKVNSEKMASAVDKESFKKRKAEKLQNTKVVAENESKRIKSCEDEGEESKITGPNTNKSSNNKKEASGDASKENSKFLSMKLATVNPRLDFNIDNLYAKEVFSSCTPNFPTLGMAPEMANPPYLQFNPIQQVVPCCGVEMGINSPDMTLRRTISAPVSIPDASFLDSSCLTMHQCSAMQQIQPTATWDVELQNLYNVAFDQGRSTPPFPSQPFAGSIEASDLKEI</sequence>
<dbReference type="AlphaFoldDB" id="A0A0D2VA54"/>
<feature type="region of interest" description="Disordered" evidence="1">
    <location>
        <begin position="172"/>
        <end position="211"/>
    </location>
</feature>
<feature type="compositionally biased region" description="Basic and acidic residues" evidence="1">
    <location>
        <begin position="200"/>
        <end position="211"/>
    </location>
</feature>
<dbReference type="EMBL" id="CM001752">
    <property type="protein sequence ID" value="KJB79174.1"/>
    <property type="molecule type" value="Genomic_DNA"/>
</dbReference>
<accession>A0A0D2VA54</accession>
<feature type="region of interest" description="Disordered" evidence="1">
    <location>
        <begin position="344"/>
        <end position="363"/>
    </location>
</feature>
<keyword evidence="3" id="KW-1185">Reference proteome</keyword>
<reference evidence="2 3" key="1">
    <citation type="journal article" date="2012" name="Nature">
        <title>Repeated polyploidization of Gossypium genomes and the evolution of spinnable cotton fibres.</title>
        <authorList>
            <person name="Paterson A.H."/>
            <person name="Wendel J.F."/>
            <person name="Gundlach H."/>
            <person name="Guo H."/>
            <person name="Jenkins J."/>
            <person name="Jin D."/>
            <person name="Llewellyn D."/>
            <person name="Showmaker K.C."/>
            <person name="Shu S."/>
            <person name="Udall J."/>
            <person name="Yoo M.J."/>
            <person name="Byers R."/>
            <person name="Chen W."/>
            <person name="Doron-Faigenboim A."/>
            <person name="Duke M.V."/>
            <person name="Gong L."/>
            <person name="Grimwood J."/>
            <person name="Grover C."/>
            <person name="Grupp K."/>
            <person name="Hu G."/>
            <person name="Lee T.H."/>
            <person name="Li J."/>
            <person name="Lin L."/>
            <person name="Liu T."/>
            <person name="Marler B.S."/>
            <person name="Page J.T."/>
            <person name="Roberts A.W."/>
            <person name="Romanel E."/>
            <person name="Sanders W.S."/>
            <person name="Szadkowski E."/>
            <person name="Tan X."/>
            <person name="Tang H."/>
            <person name="Xu C."/>
            <person name="Wang J."/>
            <person name="Wang Z."/>
            <person name="Zhang D."/>
            <person name="Zhang L."/>
            <person name="Ashrafi H."/>
            <person name="Bedon F."/>
            <person name="Bowers J.E."/>
            <person name="Brubaker C.L."/>
            <person name="Chee P.W."/>
            <person name="Das S."/>
            <person name="Gingle A.R."/>
            <person name="Haigler C.H."/>
            <person name="Harker D."/>
            <person name="Hoffmann L.V."/>
            <person name="Hovav R."/>
            <person name="Jones D.C."/>
            <person name="Lemke C."/>
            <person name="Mansoor S."/>
            <person name="ur Rahman M."/>
            <person name="Rainville L.N."/>
            <person name="Rambani A."/>
            <person name="Reddy U.K."/>
            <person name="Rong J.K."/>
            <person name="Saranga Y."/>
            <person name="Scheffler B.E."/>
            <person name="Scheffler J.A."/>
            <person name="Stelly D.M."/>
            <person name="Triplett B.A."/>
            <person name="Van Deynze A."/>
            <person name="Vaslin M.F."/>
            <person name="Waghmare V.N."/>
            <person name="Walford S.A."/>
            <person name="Wright R.J."/>
            <person name="Zaki E.A."/>
            <person name="Zhang T."/>
            <person name="Dennis E.S."/>
            <person name="Mayer K.F."/>
            <person name="Peterson D.G."/>
            <person name="Rokhsar D.S."/>
            <person name="Wang X."/>
            <person name="Schmutz J."/>
        </authorList>
    </citation>
    <scope>NUCLEOTIDE SEQUENCE [LARGE SCALE GENOMIC DNA]</scope>
</reference>
<evidence type="ECO:0000313" key="3">
    <source>
        <dbReference type="Proteomes" id="UP000032304"/>
    </source>
</evidence>
<feature type="compositionally biased region" description="Basic and acidic residues" evidence="1">
    <location>
        <begin position="172"/>
        <end position="181"/>
    </location>
</feature>